<evidence type="ECO:0000313" key="2">
    <source>
        <dbReference type="EMBL" id="PRD57094.1"/>
    </source>
</evidence>
<proteinExistence type="predicted"/>
<reference evidence="2 3" key="1">
    <citation type="submission" date="2018-02" db="EMBL/GenBank/DDBJ databases">
        <title>The draft genome of Sphingobacterium gobiense H7.</title>
        <authorList>
            <person name="Li L."/>
            <person name="Liu L."/>
            <person name="Zhang X."/>
            <person name="Wang T."/>
            <person name="Liang L."/>
        </authorList>
    </citation>
    <scope>NUCLEOTIDE SEQUENCE [LARGE SCALE GENOMIC DNA]</scope>
    <source>
        <strain evidence="2 3">ACCC 05757</strain>
    </source>
</reference>
<feature type="transmembrane region" description="Helical" evidence="1">
    <location>
        <begin position="66"/>
        <end position="87"/>
    </location>
</feature>
<comment type="caution">
    <text evidence="2">The sequence shown here is derived from an EMBL/GenBank/DDBJ whole genome shotgun (WGS) entry which is preliminary data.</text>
</comment>
<dbReference type="Proteomes" id="UP000238642">
    <property type="component" value="Unassembled WGS sequence"/>
</dbReference>
<name>A0A2S9JUY2_9SPHI</name>
<keyword evidence="1" id="KW-0812">Transmembrane</keyword>
<dbReference type="OrthoDB" id="7063564at2"/>
<keyword evidence="1" id="KW-0472">Membrane</keyword>
<evidence type="ECO:0000256" key="1">
    <source>
        <dbReference type="SAM" id="Phobius"/>
    </source>
</evidence>
<organism evidence="2 3">
    <name type="scientific">Sphingobacterium gobiense</name>
    <dbReference type="NCBI Taxonomy" id="1382456"/>
    <lineage>
        <taxon>Bacteria</taxon>
        <taxon>Pseudomonadati</taxon>
        <taxon>Bacteroidota</taxon>
        <taxon>Sphingobacteriia</taxon>
        <taxon>Sphingobacteriales</taxon>
        <taxon>Sphingobacteriaceae</taxon>
        <taxon>Sphingobacterium</taxon>
    </lineage>
</organism>
<gene>
    <name evidence="2" type="ORF">C5749_07775</name>
</gene>
<protein>
    <submittedName>
        <fullName evidence="2">Uncharacterized protein</fullName>
    </submittedName>
</protein>
<keyword evidence="1" id="KW-1133">Transmembrane helix</keyword>
<dbReference type="AlphaFoldDB" id="A0A2S9JUY2"/>
<keyword evidence="3" id="KW-1185">Reference proteome</keyword>
<dbReference type="EMBL" id="PVBS01000001">
    <property type="protein sequence ID" value="PRD57094.1"/>
    <property type="molecule type" value="Genomic_DNA"/>
</dbReference>
<sequence>MAKQIKALKCPQCGSTKKQELKEDHYICNNCGTEYFLDNDDINVNVRYDHNYPTYAPEFSANRRKLFVFIAVIAALSILLPVLFGLFSRNSSGRKSNILPGTAKTETRERIKTHFVLDGEEGNPIVIFFMERSYYRRNLDKPADYLLRFYDPIKGETVNDIEMKEWNDKTALYYHRFFSDGNFYIIPKDETTIYKIDGVRQTITSVNEGFFESVPEFNSGIASLEFRSRSYGDGLEIMTNDGTQYYYYPLARQVFKGRDELSAAYDKLVKDHTMPEKVYFAFTGKSTDYREEKIQLIKYWYREKAGFPVQLSTSPSWRKKYNYPKGSGIFVGNFTYEKILFEKTGRVSKFEDLTPDRLYFESKIVSQSSDELYITGYPTANINGSKFLQRIDVNTGEVLWNYKSALADYDFRNDFYKFKNGIAFNVSGKENGVHQNKLVFLGSDGKLIKEINLHDLFK</sequence>
<evidence type="ECO:0000313" key="3">
    <source>
        <dbReference type="Proteomes" id="UP000238642"/>
    </source>
</evidence>
<accession>A0A2S9JUY2</accession>
<dbReference type="RefSeq" id="WP_105724555.1">
    <property type="nucleotide sequence ID" value="NZ_PVBS01000001.1"/>
</dbReference>